<proteinExistence type="predicted"/>
<dbReference type="Proteomes" id="UP001198151">
    <property type="component" value="Unassembled WGS sequence"/>
</dbReference>
<dbReference type="EMBL" id="JAJEQX010000006">
    <property type="protein sequence ID" value="MCC2253829.1"/>
    <property type="molecule type" value="Genomic_DNA"/>
</dbReference>
<evidence type="ECO:0000259" key="2">
    <source>
        <dbReference type="Pfam" id="PF14213"/>
    </source>
</evidence>
<feature type="domain" description="Histidine kinase/HSP90-like ATPase" evidence="1">
    <location>
        <begin position="108"/>
        <end position="180"/>
    </location>
</feature>
<dbReference type="Pfam" id="PF02518">
    <property type="entry name" value="HATPase_c"/>
    <property type="match status" value="1"/>
</dbReference>
<protein>
    <submittedName>
        <fullName evidence="3">DUF4325 domain-containing protein</fullName>
    </submittedName>
</protein>
<evidence type="ECO:0000259" key="1">
    <source>
        <dbReference type="Pfam" id="PF02518"/>
    </source>
</evidence>
<sequence length="349" mass="40025">MSFTEEKREAIRKYMLNKIREDDSQFLRKTADNFGVSETSVRRYAAACLDAGVIEKNETGRCGYRLKETSVHLDYENDGTLEEDSVYFRDIAPLLREFPQNAGKIWYYAFTEIMNNAIEHSRGSRISIEVKKDCLYTEISVTDNGIGIFRNIQEYVQDKMGINMDAEQAALELYKGRLTTSPEGHSGEGIFFVSKMLTEFALWSDGTVYSWRCEDREHFVKSHLIAYYNRLRGIGTMAVMKLANETARGVKEVFDEYAPLDKGFVKTLIPVGEMCPLGDPVARSQARRILLRLDEFQEIVFDFRNVTFMGQGFADEVFRVFQNAHPDIRITVVNANRDIQGMIAHVKNT</sequence>
<gene>
    <name evidence="3" type="ORF">LKD70_05170</name>
</gene>
<dbReference type="RefSeq" id="WP_227706966.1">
    <property type="nucleotide sequence ID" value="NZ_JAJEQX010000006.1"/>
</dbReference>
<evidence type="ECO:0000313" key="4">
    <source>
        <dbReference type="Proteomes" id="UP001198151"/>
    </source>
</evidence>
<dbReference type="InterPro" id="IPR036890">
    <property type="entry name" value="HATPase_C_sf"/>
</dbReference>
<dbReference type="SUPFAM" id="SSF55874">
    <property type="entry name" value="ATPase domain of HSP90 chaperone/DNA topoisomerase II/histidine kinase"/>
    <property type="match status" value="1"/>
</dbReference>
<organism evidence="3 4">
    <name type="scientific">Ruminococcus turbiniformis</name>
    <dbReference type="NCBI Taxonomy" id="2881258"/>
    <lineage>
        <taxon>Bacteria</taxon>
        <taxon>Bacillati</taxon>
        <taxon>Bacillota</taxon>
        <taxon>Clostridia</taxon>
        <taxon>Eubacteriales</taxon>
        <taxon>Oscillospiraceae</taxon>
        <taxon>Ruminococcus</taxon>
    </lineage>
</organism>
<dbReference type="Pfam" id="PF14213">
    <property type="entry name" value="DUF4325"/>
    <property type="match status" value="1"/>
</dbReference>
<name>A0ABS8FYS0_9FIRM</name>
<dbReference type="InterPro" id="IPR003594">
    <property type="entry name" value="HATPase_dom"/>
</dbReference>
<accession>A0ABS8FYS0</accession>
<dbReference type="Gene3D" id="3.30.565.10">
    <property type="entry name" value="Histidine kinase-like ATPase, C-terminal domain"/>
    <property type="match status" value="1"/>
</dbReference>
<comment type="caution">
    <text evidence="3">The sequence shown here is derived from an EMBL/GenBank/DDBJ whole genome shotgun (WGS) entry which is preliminary data.</text>
</comment>
<keyword evidence="4" id="KW-1185">Reference proteome</keyword>
<dbReference type="InterPro" id="IPR025474">
    <property type="entry name" value="DUF4325"/>
</dbReference>
<feature type="domain" description="DUF4325" evidence="2">
    <location>
        <begin position="285"/>
        <end position="339"/>
    </location>
</feature>
<reference evidence="3 4" key="1">
    <citation type="submission" date="2021-10" db="EMBL/GenBank/DDBJ databases">
        <title>Anaerobic single-cell dispensing facilitates the cultivation of human gut bacteria.</title>
        <authorList>
            <person name="Afrizal A."/>
        </authorList>
    </citation>
    <scope>NUCLEOTIDE SEQUENCE [LARGE SCALE GENOMIC DNA]</scope>
    <source>
        <strain evidence="3 4">CLA-AA-H200</strain>
    </source>
</reference>
<evidence type="ECO:0000313" key="3">
    <source>
        <dbReference type="EMBL" id="MCC2253829.1"/>
    </source>
</evidence>